<dbReference type="GO" id="GO:0004553">
    <property type="term" value="F:hydrolase activity, hydrolyzing O-glycosyl compounds"/>
    <property type="evidence" value="ECO:0007669"/>
    <property type="project" value="InterPro"/>
</dbReference>
<evidence type="ECO:0000313" key="7">
    <source>
        <dbReference type="Proteomes" id="UP000799772"/>
    </source>
</evidence>
<protein>
    <recommendedName>
        <fullName evidence="5">Beta-xylosidase C-terminal Concanavalin A-like domain-containing protein</fullName>
    </recommendedName>
</protein>
<dbReference type="OrthoDB" id="2139957at2759"/>
<dbReference type="GO" id="GO:0005975">
    <property type="term" value="P:carbohydrate metabolic process"/>
    <property type="evidence" value="ECO:0007669"/>
    <property type="project" value="InterPro"/>
</dbReference>
<dbReference type="CDD" id="cd18617">
    <property type="entry name" value="GH43_XynB-like"/>
    <property type="match status" value="1"/>
</dbReference>
<dbReference type="AlphaFoldDB" id="A0A9P4M9X6"/>
<keyword evidence="2 4" id="KW-0378">Hydrolase</keyword>
<dbReference type="Proteomes" id="UP000799772">
    <property type="component" value="Unassembled WGS sequence"/>
</dbReference>
<reference evidence="6" key="1">
    <citation type="journal article" date="2020" name="Stud. Mycol.">
        <title>101 Dothideomycetes genomes: a test case for predicting lifestyles and emergence of pathogens.</title>
        <authorList>
            <person name="Haridas S."/>
            <person name="Albert R."/>
            <person name="Binder M."/>
            <person name="Bloem J."/>
            <person name="Labutti K."/>
            <person name="Salamov A."/>
            <person name="Andreopoulos B."/>
            <person name="Baker S."/>
            <person name="Barry K."/>
            <person name="Bills G."/>
            <person name="Bluhm B."/>
            <person name="Cannon C."/>
            <person name="Castanera R."/>
            <person name="Culley D."/>
            <person name="Daum C."/>
            <person name="Ezra D."/>
            <person name="Gonzalez J."/>
            <person name="Henrissat B."/>
            <person name="Kuo A."/>
            <person name="Liang C."/>
            <person name="Lipzen A."/>
            <person name="Lutzoni F."/>
            <person name="Magnuson J."/>
            <person name="Mondo S."/>
            <person name="Nolan M."/>
            <person name="Ohm R."/>
            <person name="Pangilinan J."/>
            <person name="Park H.-J."/>
            <person name="Ramirez L."/>
            <person name="Alfaro M."/>
            <person name="Sun H."/>
            <person name="Tritt A."/>
            <person name="Yoshinaga Y."/>
            <person name="Zwiers L.-H."/>
            <person name="Turgeon B."/>
            <person name="Goodwin S."/>
            <person name="Spatafora J."/>
            <person name="Crous P."/>
            <person name="Grigoriev I."/>
        </authorList>
    </citation>
    <scope>NUCLEOTIDE SEQUENCE</scope>
    <source>
        <strain evidence="6">CBS 133067</strain>
    </source>
</reference>
<evidence type="ECO:0000256" key="3">
    <source>
        <dbReference type="ARBA" id="ARBA00023295"/>
    </source>
</evidence>
<accession>A0A9P4M9X6</accession>
<dbReference type="Gene3D" id="2.60.120.200">
    <property type="match status" value="1"/>
</dbReference>
<keyword evidence="7" id="KW-1185">Reference proteome</keyword>
<evidence type="ECO:0000256" key="2">
    <source>
        <dbReference type="ARBA" id="ARBA00022801"/>
    </source>
</evidence>
<dbReference type="SUPFAM" id="SSF75005">
    <property type="entry name" value="Arabinanase/levansucrase/invertase"/>
    <property type="match status" value="1"/>
</dbReference>
<dbReference type="InterPro" id="IPR051795">
    <property type="entry name" value="Glycosyl_Hydrlase_43"/>
</dbReference>
<dbReference type="InterPro" id="IPR023296">
    <property type="entry name" value="Glyco_hydro_beta-prop_sf"/>
</dbReference>
<feature type="domain" description="Beta-xylosidase C-terminal Concanavalin A-like" evidence="5">
    <location>
        <begin position="349"/>
        <end position="546"/>
    </location>
</feature>
<dbReference type="PANTHER" id="PTHR42812">
    <property type="entry name" value="BETA-XYLOSIDASE"/>
    <property type="match status" value="1"/>
</dbReference>
<sequence>MAADTHKLRPYRNPILTGFNPDPSWARKGNDIFLITSSFEYFPGIPIYHSTDLISWRLVGHALTRRPQLDLRTCEPGGGIWASTIRHKNGRWYICTCKWDRYRPQADDRVWPRGFFVWTDNIWDSSSWSDPIYFDQPGFDQDLFWDDDGSVYLSTTYRMHEDDVSYRREFPKNFAIHISRVDLGSGASLTPPKMIRSSSVSPGVSEGSHIFKYGHFYFLLTAEGGTESGHTEWCFRSTHGPFGPWEERPGSEGQPLWYNNGTERVQCTGHADVLEDANGHWWAVLLGVRPVTIADGRLQTFSPFGRETYLVPVTWEDNWPVFNHRRNVSLEGVPSPGTYELSINQDWEDTFSGPELELGWYHNKTPLKRYWSFSSGGLELMGGSYPPGSAENSSMLLRKQSDLEGVFSTEMDFNRSNPRWEAGAILWHHEYCYATIGLRRPSPDRRELVVTTPVDGKGNFKTTRRDLVHSSGALLFSILCNARGYKIGFREFESNEDLEYVAQINMATMTQGPLVGMAFCGIMLGIYSFGDMEPVLQPAIFRYAKWRSMSGQIET</sequence>
<dbReference type="Pfam" id="PF04616">
    <property type="entry name" value="Glyco_hydro_43"/>
    <property type="match status" value="1"/>
</dbReference>
<dbReference type="InterPro" id="IPR013320">
    <property type="entry name" value="ConA-like_dom_sf"/>
</dbReference>
<dbReference type="InterPro" id="IPR041542">
    <property type="entry name" value="GH43_C2"/>
</dbReference>
<dbReference type="Pfam" id="PF17851">
    <property type="entry name" value="GH43_C2"/>
    <property type="match status" value="1"/>
</dbReference>
<keyword evidence="3 4" id="KW-0326">Glycosidase</keyword>
<evidence type="ECO:0000259" key="5">
    <source>
        <dbReference type="Pfam" id="PF17851"/>
    </source>
</evidence>
<organism evidence="6 7">
    <name type="scientific">Rhizodiscina lignyota</name>
    <dbReference type="NCBI Taxonomy" id="1504668"/>
    <lineage>
        <taxon>Eukaryota</taxon>
        <taxon>Fungi</taxon>
        <taxon>Dikarya</taxon>
        <taxon>Ascomycota</taxon>
        <taxon>Pezizomycotina</taxon>
        <taxon>Dothideomycetes</taxon>
        <taxon>Pleosporomycetidae</taxon>
        <taxon>Aulographales</taxon>
        <taxon>Rhizodiscinaceae</taxon>
        <taxon>Rhizodiscina</taxon>
    </lineage>
</organism>
<comment type="caution">
    <text evidence="6">The sequence shown here is derived from an EMBL/GenBank/DDBJ whole genome shotgun (WGS) entry which is preliminary data.</text>
</comment>
<dbReference type="InterPro" id="IPR006710">
    <property type="entry name" value="Glyco_hydro_43"/>
</dbReference>
<evidence type="ECO:0000256" key="4">
    <source>
        <dbReference type="RuleBase" id="RU361187"/>
    </source>
</evidence>
<comment type="similarity">
    <text evidence="1 4">Belongs to the glycosyl hydrolase 43 family.</text>
</comment>
<evidence type="ECO:0000313" key="6">
    <source>
        <dbReference type="EMBL" id="KAF2099822.1"/>
    </source>
</evidence>
<dbReference type="SUPFAM" id="SSF49899">
    <property type="entry name" value="Concanavalin A-like lectins/glucanases"/>
    <property type="match status" value="1"/>
</dbReference>
<proteinExistence type="inferred from homology"/>
<name>A0A9P4M9X6_9PEZI</name>
<evidence type="ECO:0000256" key="1">
    <source>
        <dbReference type="ARBA" id="ARBA00009865"/>
    </source>
</evidence>
<dbReference type="Gene3D" id="2.115.10.20">
    <property type="entry name" value="Glycosyl hydrolase domain, family 43"/>
    <property type="match status" value="1"/>
</dbReference>
<gene>
    <name evidence="6" type="ORF">NA57DRAFT_37549</name>
</gene>
<dbReference type="PANTHER" id="PTHR42812:SF16">
    <property type="entry name" value="HYDROLASE, PUTATIVE (AFU_ORTHOLOGUE AFUA_7G06110)-RELATED"/>
    <property type="match status" value="1"/>
</dbReference>
<dbReference type="EMBL" id="ML978125">
    <property type="protein sequence ID" value="KAF2099822.1"/>
    <property type="molecule type" value="Genomic_DNA"/>
</dbReference>